<dbReference type="Pfam" id="PF00891">
    <property type="entry name" value="Methyltransf_2"/>
    <property type="match status" value="1"/>
</dbReference>
<dbReference type="SUPFAM" id="SSF53335">
    <property type="entry name" value="S-adenosyl-L-methionine-dependent methyltransferases"/>
    <property type="match status" value="1"/>
</dbReference>
<proteinExistence type="predicted"/>
<keyword evidence="2" id="KW-0808">Transferase</keyword>
<dbReference type="GO" id="GO:0032259">
    <property type="term" value="P:methylation"/>
    <property type="evidence" value="ECO:0007669"/>
    <property type="project" value="UniProtKB-KW"/>
</dbReference>
<reference evidence="6" key="1">
    <citation type="journal article" date="2020" name="Phytopathology">
        <title>Genome sequence of the chestnut blight fungus Cryphonectria parasitica EP155: A fundamental resource for an archetypical invasive plant pathogen.</title>
        <authorList>
            <person name="Crouch J.A."/>
            <person name="Dawe A."/>
            <person name="Aerts A."/>
            <person name="Barry K."/>
            <person name="Churchill A.C.L."/>
            <person name="Grimwood J."/>
            <person name="Hillman B."/>
            <person name="Milgroom M.G."/>
            <person name="Pangilinan J."/>
            <person name="Smith M."/>
            <person name="Salamov A."/>
            <person name="Schmutz J."/>
            <person name="Yadav J."/>
            <person name="Grigoriev I.V."/>
            <person name="Nuss D."/>
        </authorList>
    </citation>
    <scope>NUCLEOTIDE SEQUENCE</scope>
    <source>
        <strain evidence="6">EP155</strain>
    </source>
</reference>
<accession>A0A9P4XYJ9</accession>
<dbReference type="GO" id="GO:0046983">
    <property type="term" value="F:protein dimerization activity"/>
    <property type="evidence" value="ECO:0007669"/>
    <property type="project" value="InterPro"/>
</dbReference>
<evidence type="ECO:0000256" key="3">
    <source>
        <dbReference type="ARBA" id="ARBA00022691"/>
    </source>
</evidence>
<dbReference type="PANTHER" id="PTHR43712:SF12">
    <property type="entry name" value="STERIGMATOCYSTIN 8-O-METHYLTRANSFERASE"/>
    <property type="match status" value="1"/>
</dbReference>
<gene>
    <name evidence="6" type="ORF">M406DRAFT_340894</name>
</gene>
<dbReference type="PANTHER" id="PTHR43712">
    <property type="entry name" value="PUTATIVE (AFU_ORTHOLOGUE AFUA_4G14580)-RELATED"/>
    <property type="match status" value="1"/>
</dbReference>
<dbReference type="GeneID" id="63838728"/>
<dbReference type="CDD" id="cd02440">
    <property type="entry name" value="AdoMet_MTases"/>
    <property type="match status" value="1"/>
</dbReference>
<dbReference type="RefSeq" id="XP_040774235.1">
    <property type="nucleotide sequence ID" value="XM_040921599.1"/>
</dbReference>
<sequence>MATTQSSRISQLAATISESVARLQEVLSTRGLQSPSFDEYAQFSLPQEAWDVQDAILDATAELHDLLLDPLVLIREHGGHNNSTCLQAIARFGIASMIPTAGRMSFANIAKQTGSSEDMIRRLLRHAMTMRVFREPEPGMVSHTAASRIFSDPLMNDWLRIGTEELWPAAVKGFSLANNTTESIYDVLGSDPERAIRFANSMTVFAKSPNFDPIHIIDNFDWAALGPAKVVDVGGGQGHVAIELASTFKNLEFIVQDMDKMIENAGTGLPEQLKNRVRFVAHDLFAPQTVQADVFFFRWVLHNWSDKYCIRILRAQVPVLKPNARIIIQDGCLPEPGAVAHWKEKYLRSDDLSMVSLFNARERTADEWKLLLVNADPRFVMKGVTQPKGSALAIIEVIWDGGSS</sequence>
<name>A0A9P4XYJ9_CRYP1</name>
<evidence type="ECO:0000256" key="2">
    <source>
        <dbReference type="ARBA" id="ARBA00022679"/>
    </source>
</evidence>
<dbReference type="Pfam" id="PF08100">
    <property type="entry name" value="Dimerisation"/>
    <property type="match status" value="1"/>
</dbReference>
<evidence type="ECO:0000256" key="1">
    <source>
        <dbReference type="ARBA" id="ARBA00022603"/>
    </source>
</evidence>
<evidence type="ECO:0000313" key="6">
    <source>
        <dbReference type="EMBL" id="KAF3763274.1"/>
    </source>
</evidence>
<keyword evidence="1 6" id="KW-0489">Methyltransferase</keyword>
<keyword evidence="3" id="KW-0949">S-adenosyl-L-methionine</keyword>
<evidence type="ECO:0000259" key="4">
    <source>
        <dbReference type="Pfam" id="PF00891"/>
    </source>
</evidence>
<dbReference type="InterPro" id="IPR001077">
    <property type="entry name" value="COMT_C"/>
</dbReference>
<dbReference type="InterPro" id="IPR012967">
    <property type="entry name" value="COMT_dimerisation"/>
</dbReference>
<evidence type="ECO:0000313" key="7">
    <source>
        <dbReference type="Proteomes" id="UP000803844"/>
    </source>
</evidence>
<keyword evidence="7" id="KW-1185">Reference proteome</keyword>
<dbReference type="InterPro" id="IPR036388">
    <property type="entry name" value="WH-like_DNA-bd_sf"/>
</dbReference>
<dbReference type="InterPro" id="IPR036390">
    <property type="entry name" value="WH_DNA-bd_sf"/>
</dbReference>
<feature type="domain" description="O-methyltransferase C-terminal" evidence="4">
    <location>
        <begin position="184"/>
        <end position="375"/>
    </location>
</feature>
<dbReference type="EMBL" id="MU032349">
    <property type="protein sequence ID" value="KAF3763274.1"/>
    <property type="molecule type" value="Genomic_DNA"/>
</dbReference>
<dbReference type="GO" id="GO:0008171">
    <property type="term" value="F:O-methyltransferase activity"/>
    <property type="evidence" value="ECO:0007669"/>
    <property type="project" value="InterPro"/>
</dbReference>
<dbReference type="InterPro" id="IPR016461">
    <property type="entry name" value="COMT-like"/>
</dbReference>
<dbReference type="OrthoDB" id="1606438at2759"/>
<dbReference type="Proteomes" id="UP000803844">
    <property type="component" value="Unassembled WGS sequence"/>
</dbReference>
<dbReference type="PROSITE" id="PS51683">
    <property type="entry name" value="SAM_OMT_II"/>
    <property type="match status" value="1"/>
</dbReference>
<dbReference type="SUPFAM" id="SSF46785">
    <property type="entry name" value="Winged helix' DNA-binding domain"/>
    <property type="match status" value="1"/>
</dbReference>
<dbReference type="AlphaFoldDB" id="A0A9P4XYJ9"/>
<dbReference type="InterPro" id="IPR029063">
    <property type="entry name" value="SAM-dependent_MTases_sf"/>
</dbReference>
<dbReference type="Gene3D" id="3.40.50.150">
    <property type="entry name" value="Vaccinia Virus protein VP39"/>
    <property type="match status" value="1"/>
</dbReference>
<evidence type="ECO:0000259" key="5">
    <source>
        <dbReference type="Pfam" id="PF08100"/>
    </source>
</evidence>
<organism evidence="6 7">
    <name type="scientific">Cryphonectria parasitica (strain ATCC 38755 / EP155)</name>
    <dbReference type="NCBI Taxonomy" id="660469"/>
    <lineage>
        <taxon>Eukaryota</taxon>
        <taxon>Fungi</taxon>
        <taxon>Dikarya</taxon>
        <taxon>Ascomycota</taxon>
        <taxon>Pezizomycotina</taxon>
        <taxon>Sordariomycetes</taxon>
        <taxon>Sordariomycetidae</taxon>
        <taxon>Diaporthales</taxon>
        <taxon>Cryphonectriaceae</taxon>
        <taxon>Cryphonectria-Endothia species complex</taxon>
        <taxon>Cryphonectria</taxon>
    </lineage>
</organism>
<feature type="domain" description="O-methyltransferase dimerisation" evidence="5">
    <location>
        <begin position="79"/>
        <end position="150"/>
    </location>
</feature>
<comment type="caution">
    <text evidence="6">The sequence shown here is derived from an EMBL/GenBank/DDBJ whole genome shotgun (WGS) entry which is preliminary data.</text>
</comment>
<dbReference type="Gene3D" id="1.10.10.10">
    <property type="entry name" value="Winged helix-like DNA-binding domain superfamily/Winged helix DNA-binding domain"/>
    <property type="match status" value="1"/>
</dbReference>
<protein>
    <submittedName>
        <fullName evidence="6">S-adenosyl-L-methionine-dependent methyltransferase</fullName>
    </submittedName>
</protein>